<evidence type="ECO:0000313" key="14">
    <source>
        <dbReference type="Proteomes" id="UP000054558"/>
    </source>
</evidence>
<feature type="repeat" description="Solcar" evidence="10">
    <location>
        <begin position="363"/>
        <end position="451"/>
    </location>
</feature>
<evidence type="ECO:0000256" key="2">
    <source>
        <dbReference type="ARBA" id="ARBA00006375"/>
    </source>
</evidence>
<dbReference type="STRING" id="105231.A0A1Y1IJ74"/>
<evidence type="ECO:0000256" key="12">
    <source>
        <dbReference type="SAM" id="MobiDB-lite"/>
    </source>
</evidence>
<keyword evidence="8" id="KW-0496">Mitochondrion</keyword>
<evidence type="ECO:0000256" key="8">
    <source>
        <dbReference type="ARBA" id="ARBA00023128"/>
    </source>
</evidence>
<proteinExistence type="inferred from homology"/>
<dbReference type="Gene3D" id="1.50.40.10">
    <property type="entry name" value="Mitochondrial carrier domain"/>
    <property type="match status" value="2"/>
</dbReference>
<dbReference type="PANTHER" id="PTHR45760:SF2">
    <property type="entry name" value="FI19922P1-RELATED"/>
    <property type="match status" value="1"/>
</dbReference>
<dbReference type="GO" id="GO:0170036">
    <property type="term" value="P:import into the mitochondrion"/>
    <property type="evidence" value="ECO:0000318"/>
    <property type="project" value="GO_Central"/>
</dbReference>
<evidence type="ECO:0000256" key="5">
    <source>
        <dbReference type="ARBA" id="ARBA00022737"/>
    </source>
</evidence>
<organism evidence="13 14">
    <name type="scientific">Klebsormidium nitens</name>
    <name type="common">Green alga</name>
    <name type="synonym">Ulothrix nitens</name>
    <dbReference type="NCBI Taxonomy" id="105231"/>
    <lineage>
        <taxon>Eukaryota</taxon>
        <taxon>Viridiplantae</taxon>
        <taxon>Streptophyta</taxon>
        <taxon>Klebsormidiophyceae</taxon>
        <taxon>Klebsormidiales</taxon>
        <taxon>Klebsormidiaceae</taxon>
        <taxon>Klebsormidium</taxon>
    </lineage>
</organism>
<evidence type="ECO:0000256" key="7">
    <source>
        <dbReference type="ARBA" id="ARBA00022989"/>
    </source>
</evidence>
<reference evidence="13 14" key="1">
    <citation type="journal article" date="2014" name="Nat. Commun.">
        <title>Klebsormidium flaccidum genome reveals primary factors for plant terrestrial adaptation.</title>
        <authorList>
            <person name="Hori K."/>
            <person name="Maruyama F."/>
            <person name="Fujisawa T."/>
            <person name="Togashi T."/>
            <person name="Yamamoto N."/>
            <person name="Seo M."/>
            <person name="Sato S."/>
            <person name="Yamada T."/>
            <person name="Mori H."/>
            <person name="Tajima N."/>
            <person name="Moriyama T."/>
            <person name="Ikeuchi M."/>
            <person name="Watanabe M."/>
            <person name="Wada H."/>
            <person name="Kobayashi K."/>
            <person name="Saito M."/>
            <person name="Masuda T."/>
            <person name="Sasaki-Sekimoto Y."/>
            <person name="Mashiguchi K."/>
            <person name="Awai K."/>
            <person name="Shimojima M."/>
            <person name="Masuda S."/>
            <person name="Iwai M."/>
            <person name="Nobusawa T."/>
            <person name="Narise T."/>
            <person name="Kondo S."/>
            <person name="Saito H."/>
            <person name="Sato R."/>
            <person name="Murakawa M."/>
            <person name="Ihara Y."/>
            <person name="Oshima-Yamada Y."/>
            <person name="Ohtaka K."/>
            <person name="Satoh M."/>
            <person name="Sonobe K."/>
            <person name="Ishii M."/>
            <person name="Ohtani R."/>
            <person name="Kanamori-Sato M."/>
            <person name="Honoki R."/>
            <person name="Miyazaki D."/>
            <person name="Mochizuki H."/>
            <person name="Umetsu J."/>
            <person name="Higashi K."/>
            <person name="Shibata D."/>
            <person name="Kamiya Y."/>
            <person name="Sato N."/>
            <person name="Nakamura Y."/>
            <person name="Tabata S."/>
            <person name="Ida S."/>
            <person name="Kurokawa K."/>
            <person name="Ohta H."/>
        </authorList>
    </citation>
    <scope>NUCLEOTIDE SEQUENCE [LARGE SCALE GENOMIC DNA]</scope>
    <source>
        <strain evidence="13 14">NIES-2285</strain>
    </source>
</reference>
<keyword evidence="6" id="KW-0999">Mitochondrion inner membrane</keyword>
<name>A0A1Y1IJ74_KLENI</name>
<keyword evidence="9 10" id="KW-0472">Membrane</keyword>
<evidence type="ECO:0000313" key="13">
    <source>
        <dbReference type="EMBL" id="GAQ88168.1"/>
    </source>
</evidence>
<dbReference type="OrthoDB" id="1747031at2759"/>
<comment type="similarity">
    <text evidence="2 11">Belongs to the mitochondrial carrier (TC 2.A.29) family.</text>
</comment>
<dbReference type="GO" id="GO:0005743">
    <property type="term" value="C:mitochondrial inner membrane"/>
    <property type="evidence" value="ECO:0007669"/>
    <property type="project" value="UniProtKB-SubCell"/>
</dbReference>
<evidence type="ECO:0000256" key="4">
    <source>
        <dbReference type="ARBA" id="ARBA00022692"/>
    </source>
</evidence>
<dbReference type="InterPro" id="IPR045315">
    <property type="entry name" value="Mtm1-like"/>
</dbReference>
<dbReference type="SUPFAM" id="SSF103506">
    <property type="entry name" value="Mitochondrial carrier"/>
    <property type="match status" value="1"/>
</dbReference>
<feature type="repeat" description="Solcar" evidence="10">
    <location>
        <begin position="251"/>
        <end position="349"/>
    </location>
</feature>
<protein>
    <submittedName>
        <fullName evidence="13">Mitochondrial substrate carrier protein</fullName>
    </submittedName>
</protein>
<sequence>MPSLFPWLPLLNPLNPPPLPAFAMAAVQSSGCQDSAVQSPLHFATNIAANATQAGHAFPDLSLPQSLAAERQASSAGASTSGSMHGDHTHLRSSDGSAQNLHLEGQSAVRELELKERAISAAAAAFLSAIIVNPLDVAKTRLQAQAAGRPDPHPTWNFRNTNPAIESLLADQNCPRACPRLGNAELPPLCSPKCYSYTSTWDVMYKVVRQEGFFQLWRGTGAGLAIAVPTVGIYMPLYDIFREKLERETQLGPYAPFLAGAASRSVAVLICSPLELVRTRMQAQKADRPGVKPKGISGTLLEAVHSVREGPGSNVLKIRALWAGVGVQLARDVPFSAICWGTLEPIRRKLLEYSGGPDPGPATIVSANFTAGLIAGSLAGLVTCPLDVAKTLRQIEMDPEQARKMNTWQTLKQVYRREGIRGLFTGAGPRMGRAGPSVGIVVSFYEVVKYMLHRSTQQDGSIRGELVDPE</sequence>
<feature type="region of interest" description="Disordered" evidence="12">
    <location>
        <begin position="68"/>
        <end position="99"/>
    </location>
</feature>
<evidence type="ECO:0000256" key="10">
    <source>
        <dbReference type="PROSITE-ProRule" id="PRU00282"/>
    </source>
</evidence>
<comment type="subcellular location">
    <subcellularLocation>
        <location evidence="1">Mitochondrion inner membrane</location>
        <topology evidence="1">Multi-pass membrane protein</topology>
    </subcellularLocation>
</comment>
<evidence type="ECO:0000256" key="9">
    <source>
        <dbReference type="ARBA" id="ARBA00023136"/>
    </source>
</evidence>
<feature type="repeat" description="Solcar" evidence="10">
    <location>
        <begin position="112"/>
        <end position="244"/>
    </location>
</feature>
<dbReference type="AlphaFoldDB" id="A0A1Y1IJ74"/>
<keyword evidence="7" id="KW-1133">Transmembrane helix</keyword>
<keyword evidence="3 11" id="KW-0813">Transport</keyword>
<evidence type="ECO:0000256" key="11">
    <source>
        <dbReference type="RuleBase" id="RU000488"/>
    </source>
</evidence>
<keyword evidence="5" id="KW-0677">Repeat</keyword>
<feature type="compositionally biased region" description="Low complexity" evidence="12">
    <location>
        <begin position="73"/>
        <end position="83"/>
    </location>
</feature>
<dbReference type="PANTHER" id="PTHR45760">
    <property type="entry name" value="FI19922P1-RELATED"/>
    <property type="match status" value="1"/>
</dbReference>
<evidence type="ECO:0000256" key="1">
    <source>
        <dbReference type="ARBA" id="ARBA00004448"/>
    </source>
</evidence>
<evidence type="ECO:0000256" key="6">
    <source>
        <dbReference type="ARBA" id="ARBA00022792"/>
    </source>
</evidence>
<dbReference type="EMBL" id="DF237355">
    <property type="protein sequence ID" value="GAQ88168.1"/>
    <property type="molecule type" value="Genomic_DNA"/>
</dbReference>
<keyword evidence="14" id="KW-1185">Reference proteome</keyword>
<keyword evidence="4 10" id="KW-0812">Transmembrane</keyword>
<dbReference type="InterPro" id="IPR023395">
    <property type="entry name" value="MCP_dom_sf"/>
</dbReference>
<dbReference type="PROSITE" id="PS50920">
    <property type="entry name" value="SOLCAR"/>
    <property type="match status" value="3"/>
</dbReference>
<accession>A0A1Y1IJ74</accession>
<evidence type="ECO:0000256" key="3">
    <source>
        <dbReference type="ARBA" id="ARBA00022448"/>
    </source>
</evidence>
<dbReference type="InterPro" id="IPR018108">
    <property type="entry name" value="MCP_transmembrane"/>
</dbReference>
<dbReference type="OMA" id="YWWGYES"/>
<dbReference type="Proteomes" id="UP000054558">
    <property type="component" value="Unassembled WGS sequence"/>
</dbReference>
<dbReference type="Pfam" id="PF00153">
    <property type="entry name" value="Mito_carr"/>
    <property type="match status" value="4"/>
</dbReference>
<dbReference type="GO" id="GO:0005739">
    <property type="term" value="C:mitochondrion"/>
    <property type="evidence" value="ECO:0000318"/>
    <property type="project" value="GO_Central"/>
</dbReference>
<gene>
    <name evidence="13" type="ORF">KFL_004060020</name>
</gene>